<keyword evidence="1 4" id="KW-0963">Cytoplasm</keyword>
<dbReference type="HAMAP" id="MF_01632">
    <property type="entry name" value="UbiC"/>
    <property type="match status" value="1"/>
</dbReference>
<comment type="similarity">
    <text evidence="4">Belongs to the UbiC family.</text>
</comment>
<feature type="binding site" evidence="4">
    <location>
        <position position="152"/>
    </location>
    <ligand>
        <name>substrate</name>
    </ligand>
</feature>
<dbReference type="GO" id="GO:0005829">
    <property type="term" value="C:cytosol"/>
    <property type="evidence" value="ECO:0007669"/>
    <property type="project" value="TreeGrafter"/>
</dbReference>
<evidence type="ECO:0000256" key="1">
    <source>
        <dbReference type="ARBA" id="ARBA00022490"/>
    </source>
</evidence>
<dbReference type="InterPro" id="IPR007440">
    <property type="entry name" value="Chorismate--pyruvate_lyase"/>
</dbReference>
<evidence type="ECO:0000313" key="5">
    <source>
        <dbReference type="EMBL" id="MBD2857635.1"/>
    </source>
</evidence>
<protein>
    <recommendedName>
        <fullName evidence="4">Probable chorismate pyruvate-lyase</fullName>
        <shortName evidence="4">CL</shortName>
        <shortName evidence="4">CPL</shortName>
        <ecNumber evidence="4">4.1.3.40</ecNumber>
    </recommendedName>
</protein>
<dbReference type="Gene3D" id="3.40.1410.10">
    <property type="entry name" value="Chorismate lyase-like"/>
    <property type="match status" value="1"/>
</dbReference>
<dbReference type="SUPFAM" id="SSF64288">
    <property type="entry name" value="Chorismate lyase-like"/>
    <property type="match status" value="1"/>
</dbReference>
<keyword evidence="6" id="KW-1185">Reference proteome</keyword>
<dbReference type="EMBL" id="JACXLD010000001">
    <property type="protein sequence ID" value="MBD2857635.1"/>
    <property type="molecule type" value="Genomic_DNA"/>
</dbReference>
<name>A0A927C171_9GAMM</name>
<comment type="pathway">
    <text evidence="4">Cofactor biosynthesis; ubiquinone biosynthesis.</text>
</comment>
<evidence type="ECO:0000256" key="2">
    <source>
        <dbReference type="ARBA" id="ARBA00022688"/>
    </source>
</evidence>
<proteinExistence type="inferred from homology"/>
<gene>
    <name evidence="4" type="primary">ubiC</name>
    <name evidence="5" type="ORF">IB286_01360</name>
</gene>
<keyword evidence="2 4" id="KW-0831">Ubiquinone biosynthesis</keyword>
<dbReference type="GO" id="GO:0008813">
    <property type="term" value="F:chorismate lyase activity"/>
    <property type="evidence" value="ECO:0007669"/>
    <property type="project" value="UniProtKB-UniRule"/>
</dbReference>
<comment type="function">
    <text evidence="4">Removes the pyruvyl group from chorismate, with concomitant aromatization of the ring, to provide 4-hydroxybenzoate (4HB) for the ubiquinone pathway.</text>
</comment>
<dbReference type="RefSeq" id="WP_190761864.1">
    <property type="nucleotide sequence ID" value="NZ_JACXLD010000001.1"/>
</dbReference>
<evidence type="ECO:0000313" key="6">
    <source>
        <dbReference type="Proteomes" id="UP000610558"/>
    </source>
</evidence>
<dbReference type="AlphaFoldDB" id="A0A927C171"/>
<dbReference type="EC" id="4.1.3.40" evidence="4"/>
<keyword evidence="3 4" id="KW-0456">Lyase</keyword>
<sequence length="162" mass="18653">MQKCLLDTGSLTAHLVRASEGDFRVQVLAQYWGLPTLSERKRLGLGDRDWGIIREVLLICRGQPWVYARSILPARSLTGHLRRLRGLDSRPLGHILFTDPSLRRVPYELCRYPMAELPEQARININEKETPAELWGRRSCFLLADKPIMVSEIFLPAFEPWS</sequence>
<feature type="binding site" evidence="4">
    <location>
        <position position="92"/>
    </location>
    <ligand>
        <name>substrate</name>
    </ligand>
</feature>
<evidence type="ECO:0000256" key="4">
    <source>
        <dbReference type="HAMAP-Rule" id="MF_01632"/>
    </source>
</evidence>
<comment type="subcellular location">
    <subcellularLocation>
        <location evidence="4">Cytoplasm</location>
    </subcellularLocation>
</comment>
<comment type="caution">
    <text evidence="4">Lacks conserved residue(s) required for the propagation of feature annotation.</text>
</comment>
<reference evidence="5" key="1">
    <citation type="submission" date="2020-09" db="EMBL/GenBank/DDBJ databases">
        <authorList>
            <person name="Yoon J.-W."/>
        </authorList>
    </citation>
    <scope>NUCLEOTIDE SEQUENCE</scope>
    <source>
        <strain evidence="5">KMU-158</strain>
    </source>
</reference>
<evidence type="ECO:0000256" key="3">
    <source>
        <dbReference type="ARBA" id="ARBA00023239"/>
    </source>
</evidence>
<dbReference type="PANTHER" id="PTHR38683">
    <property type="entry name" value="CHORISMATE PYRUVATE-LYASE"/>
    <property type="match status" value="1"/>
</dbReference>
<feature type="binding site" evidence="4">
    <location>
        <position position="54"/>
    </location>
    <ligand>
        <name>substrate</name>
    </ligand>
</feature>
<keyword evidence="4" id="KW-0670">Pyruvate</keyword>
<dbReference type="GO" id="GO:0006744">
    <property type="term" value="P:ubiquinone biosynthetic process"/>
    <property type="evidence" value="ECO:0007669"/>
    <property type="project" value="UniProtKB-UniRule"/>
</dbReference>
<dbReference type="Pfam" id="PF04345">
    <property type="entry name" value="Chor_lyase"/>
    <property type="match status" value="1"/>
</dbReference>
<comment type="caution">
    <text evidence="5">The sequence shown here is derived from an EMBL/GenBank/DDBJ whole genome shotgun (WGS) entry which is preliminary data.</text>
</comment>
<accession>A0A927C171</accession>
<dbReference type="InterPro" id="IPR028978">
    <property type="entry name" value="Chorismate_lyase_/UTRA_dom_sf"/>
</dbReference>
<dbReference type="PANTHER" id="PTHR38683:SF1">
    <property type="entry name" value="CHORISMATE PYRUVATE-LYASE"/>
    <property type="match status" value="1"/>
</dbReference>
<comment type="catalytic activity">
    <reaction evidence="4">
        <text>chorismate = 4-hydroxybenzoate + pyruvate</text>
        <dbReference type="Rhea" id="RHEA:16505"/>
        <dbReference type="ChEBI" id="CHEBI:15361"/>
        <dbReference type="ChEBI" id="CHEBI:17879"/>
        <dbReference type="ChEBI" id="CHEBI:29748"/>
        <dbReference type="EC" id="4.1.3.40"/>
    </reaction>
</comment>
<dbReference type="GO" id="GO:0042866">
    <property type="term" value="P:pyruvate biosynthetic process"/>
    <property type="evidence" value="ECO:0007669"/>
    <property type="project" value="UniProtKB-UniRule"/>
</dbReference>
<organism evidence="5 6">
    <name type="scientific">Spongiibacter pelagi</name>
    <dbReference type="NCBI Taxonomy" id="2760804"/>
    <lineage>
        <taxon>Bacteria</taxon>
        <taxon>Pseudomonadati</taxon>
        <taxon>Pseudomonadota</taxon>
        <taxon>Gammaproteobacteria</taxon>
        <taxon>Cellvibrionales</taxon>
        <taxon>Spongiibacteraceae</taxon>
        <taxon>Spongiibacter</taxon>
    </lineage>
</organism>
<dbReference type="Proteomes" id="UP000610558">
    <property type="component" value="Unassembled WGS sequence"/>
</dbReference>